<dbReference type="EC" id="3.1.13.4" evidence="5"/>
<keyword evidence="12" id="KW-0805">Transcription regulation</keyword>
<dbReference type="Gene3D" id="3.30.420.10">
    <property type="entry name" value="Ribonuclease H-like superfamily/Ribonuclease H"/>
    <property type="match status" value="1"/>
</dbReference>
<dbReference type="PANTHER" id="PTHR10797">
    <property type="entry name" value="CCR4-NOT TRANSCRIPTION COMPLEX SUBUNIT"/>
    <property type="match status" value="1"/>
</dbReference>
<evidence type="ECO:0000256" key="6">
    <source>
        <dbReference type="ARBA" id="ARBA00022490"/>
    </source>
</evidence>
<keyword evidence="17" id="KW-1185">Reference proteome</keyword>
<dbReference type="AlphaFoldDB" id="A0AAV9IW00"/>
<evidence type="ECO:0000313" key="16">
    <source>
        <dbReference type="EMBL" id="KAK4536281.1"/>
    </source>
</evidence>
<comment type="similarity">
    <text evidence="4">Belongs to the CAF1 family.</text>
</comment>
<comment type="subcellular location">
    <subcellularLocation>
        <location evidence="3">Cytoplasm</location>
    </subcellularLocation>
    <subcellularLocation>
        <location evidence="2">Nucleus</location>
    </subcellularLocation>
</comment>
<dbReference type="GO" id="GO:0004535">
    <property type="term" value="F:poly(A)-specific ribonuclease activity"/>
    <property type="evidence" value="ECO:0007669"/>
    <property type="project" value="UniProtKB-EC"/>
</dbReference>
<keyword evidence="13" id="KW-0804">Transcription</keyword>
<comment type="catalytic activity">
    <reaction evidence="1">
        <text>Exonucleolytic cleavage of poly(A) to 5'-AMP.</text>
        <dbReference type="EC" id="3.1.13.4"/>
    </reaction>
</comment>
<evidence type="ECO:0000256" key="14">
    <source>
        <dbReference type="ARBA" id="ARBA00023242"/>
    </source>
</evidence>
<dbReference type="EMBL" id="JANCYW010000008">
    <property type="protein sequence ID" value="KAK4536281.1"/>
    <property type="molecule type" value="Genomic_DNA"/>
</dbReference>
<evidence type="ECO:0000256" key="8">
    <source>
        <dbReference type="ARBA" id="ARBA00022723"/>
    </source>
</evidence>
<dbReference type="GO" id="GO:0005634">
    <property type="term" value="C:nucleus"/>
    <property type="evidence" value="ECO:0007669"/>
    <property type="project" value="UniProtKB-SubCell"/>
</dbReference>
<evidence type="ECO:0000256" key="5">
    <source>
        <dbReference type="ARBA" id="ARBA00012161"/>
    </source>
</evidence>
<dbReference type="GO" id="GO:0003723">
    <property type="term" value="F:RNA binding"/>
    <property type="evidence" value="ECO:0007669"/>
    <property type="project" value="UniProtKB-KW"/>
</dbReference>
<evidence type="ECO:0000256" key="4">
    <source>
        <dbReference type="ARBA" id="ARBA00008372"/>
    </source>
</evidence>
<dbReference type="GO" id="GO:0030014">
    <property type="term" value="C:CCR4-NOT complex"/>
    <property type="evidence" value="ECO:0007669"/>
    <property type="project" value="InterPro"/>
</dbReference>
<keyword evidence="7" id="KW-0540">Nuclease</keyword>
<dbReference type="GO" id="GO:0046872">
    <property type="term" value="F:metal ion binding"/>
    <property type="evidence" value="ECO:0007669"/>
    <property type="project" value="UniProtKB-KW"/>
</dbReference>
<feature type="compositionally biased region" description="Basic and acidic residues" evidence="15">
    <location>
        <begin position="327"/>
        <end position="338"/>
    </location>
</feature>
<accession>A0AAV9IW00</accession>
<gene>
    <name evidence="16" type="ORF">CDCA_CDCA08G2306</name>
</gene>
<name>A0AAV9IW00_CYACA</name>
<organism evidence="16 17">
    <name type="scientific">Cyanidium caldarium</name>
    <name type="common">Red alga</name>
    <dbReference type="NCBI Taxonomy" id="2771"/>
    <lineage>
        <taxon>Eukaryota</taxon>
        <taxon>Rhodophyta</taxon>
        <taxon>Bangiophyceae</taxon>
        <taxon>Cyanidiales</taxon>
        <taxon>Cyanidiaceae</taxon>
        <taxon>Cyanidium</taxon>
    </lineage>
</organism>
<keyword evidence="6" id="KW-0963">Cytoplasm</keyword>
<evidence type="ECO:0000256" key="9">
    <source>
        <dbReference type="ARBA" id="ARBA00022801"/>
    </source>
</evidence>
<evidence type="ECO:0000313" key="17">
    <source>
        <dbReference type="Proteomes" id="UP001301350"/>
    </source>
</evidence>
<dbReference type="GO" id="GO:0005737">
    <property type="term" value="C:cytoplasm"/>
    <property type="evidence" value="ECO:0007669"/>
    <property type="project" value="UniProtKB-SubCell"/>
</dbReference>
<comment type="caution">
    <text evidence="16">The sequence shown here is derived from an EMBL/GenBank/DDBJ whole genome shotgun (WGS) entry which is preliminary data.</text>
</comment>
<keyword evidence="11" id="KW-0694">RNA-binding</keyword>
<evidence type="ECO:0000256" key="10">
    <source>
        <dbReference type="ARBA" id="ARBA00022839"/>
    </source>
</evidence>
<protein>
    <recommendedName>
        <fullName evidence="5">poly(A)-specific ribonuclease</fullName>
        <ecNumber evidence="5">3.1.13.4</ecNumber>
    </recommendedName>
</protein>
<evidence type="ECO:0000256" key="2">
    <source>
        <dbReference type="ARBA" id="ARBA00004123"/>
    </source>
</evidence>
<dbReference type="InterPro" id="IPR039637">
    <property type="entry name" value="CNOT7/CNOT8/Pop2"/>
</dbReference>
<evidence type="ECO:0000256" key="7">
    <source>
        <dbReference type="ARBA" id="ARBA00022722"/>
    </source>
</evidence>
<keyword evidence="14" id="KW-0539">Nucleus</keyword>
<dbReference type="InterPro" id="IPR012337">
    <property type="entry name" value="RNaseH-like_sf"/>
</dbReference>
<evidence type="ECO:0000256" key="11">
    <source>
        <dbReference type="ARBA" id="ARBA00022884"/>
    </source>
</evidence>
<evidence type="ECO:0000256" key="15">
    <source>
        <dbReference type="SAM" id="MobiDB-lite"/>
    </source>
</evidence>
<keyword evidence="9" id="KW-0378">Hydrolase</keyword>
<keyword evidence="8" id="KW-0479">Metal-binding</keyword>
<evidence type="ECO:0000256" key="1">
    <source>
        <dbReference type="ARBA" id="ARBA00001663"/>
    </source>
</evidence>
<reference evidence="16 17" key="1">
    <citation type="submission" date="2022-07" db="EMBL/GenBank/DDBJ databases">
        <title>Genome-wide signatures of adaptation to extreme environments.</title>
        <authorList>
            <person name="Cho C.H."/>
            <person name="Yoon H.S."/>
        </authorList>
    </citation>
    <scope>NUCLEOTIDE SEQUENCE [LARGE SCALE GENOMIC DNA]</scope>
    <source>
        <strain evidence="16 17">DBV 063 E5</strain>
    </source>
</reference>
<evidence type="ECO:0000256" key="3">
    <source>
        <dbReference type="ARBA" id="ARBA00004496"/>
    </source>
</evidence>
<dbReference type="InterPro" id="IPR036397">
    <property type="entry name" value="RNaseH_sf"/>
</dbReference>
<sequence length="338" mass="36555">MATAGAVTWLSGGSGGGGGDGVAATGAPAGGPLGAPASASAAGRRERARMPLRIREVYAENLEDEIRNLSNLVAGGKYTVLAMDTEFPGVVARPLGTFANGADFMYHCMRCNVDLLNVIQIGICVADADGRLPGMEDAAADVWQFNFAFSVERDLCAQESIALLTEAGIDFEAHARHGIDPLRFGELLMTSGIVLNEQVTWVTFHSGYDFGYLIKICTADALPEDEREFHELLQLFFPRVYDVKVLMERLELRGGLNRLAETLQVRRYGPIHQAGSDALLTLDVFERLGEAYAHALDLGQCMNQVHGLGRWPAETSADDSTPSALRLNHDTEGGKREE</sequence>
<keyword evidence="10" id="KW-0269">Exonuclease</keyword>
<dbReference type="Pfam" id="PF04857">
    <property type="entry name" value="CAF1"/>
    <property type="match status" value="2"/>
</dbReference>
<evidence type="ECO:0000256" key="12">
    <source>
        <dbReference type="ARBA" id="ARBA00023015"/>
    </source>
</evidence>
<proteinExistence type="inferred from homology"/>
<feature type="region of interest" description="Disordered" evidence="15">
    <location>
        <begin position="312"/>
        <end position="338"/>
    </location>
</feature>
<evidence type="ECO:0000256" key="13">
    <source>
        <dbReference type="ARBA" id="ARBA00023163"/>
    </source>
</evidence>
<dbReference type="SUPFAM" id="SSF53098">
    <property type="entry name" value="Ribonuclease H-like"/>
    <property type="match status" value="1"/>
</dbReference>
<dbReference type="Proteomes" id="UP001301350">
    <property type="component" value="Unassembled WGS sequence"/>
</dbReference>
<dbReference type="InterPro" id="IPR006941">
    <property type="entry name" value="RNase_CAF1"/>
</dbReference>